<name>A0AAD5VUW7_9AGAR</name>
<dbReference type="InterPro" id="IPR032345">
    <property type="entry name" value="PnbB"/>
</dbReference>
<dbReference type="EMBL" id="JANIEX010000245">
    <property type="protein sequence ID" value="KAJ3570298.1"/>
    <property type="molecule type" value="Genomic_DNA"/>
</dbReference>
<evidence type="ECO:0000313" key="1">
    <source>
        <dbReference type="EMBL" id="KAJ3570298.1"/>
    </source>
</evidence>
<keyword evidence="2" id="KW-1185">Reference proteome</keyword>
<gene>
    <name evidence="1" type="ORF">NP233_g4504</name>
</gene>
<proteinExistence type="predicted"/>
<dbReference type="Pfam" id="PF16155">
    <property type="entry name" value="PnbB"/>
    <property type="match status" value="1"/>
</dbReference>
<sequence length="244" mass="27418">MSATAKYASEVDLEAHPTALKLIEHCIPLLEELLDHTPGAGLETFLNTKYTEESPFYRGLRELILAGLSEKWLASVALDGARYRRSRLCRPCEATRYFSVTAVYMDTGYRPATSDQPEQGNREDVVDEKEEYSGQFHIHPYGEINAVIPLDSTAELKGMSHWQGAGWTSPEPGSRHFPEVRGGRCIALFFLPAGRIAYPADAPEKEGPNAYHKETAWRNNATLREMMGLTEVLRENELQTVQMN</sequence>
<evidence type="ECO:0008006" key="3">
    <source>
        <dbReference type="Google" id="ProtNLM"/>
    </source>
</evidence>
<accession>A0AAD5VUW7</accession>
<reference evidence="1" key="1">
    <citation type="submission" date="2022-07" db="EMBL/GenBank/DDBJ databases">
        <title>Genome Sequence of Leucocoprinus birnbaumii.</title>
        <authorList>
            <person name="Buettner E."/>
        </authorList>
    </citation>
    <scope>NUCLEOTIDE SEQUENCE</scope>
    <source>
        <strain evidence="1">VT141</strain>
    </source>
</reference>
<dbReference type="AlphaFoldDB" id="A0AAD5VUW7"/>
<protein>
    <recommendedName>
        <fullName evidence="3">p-hydroxylaminobenzoate lyase</fullName>
    </recommendedName>
</protein>
<dbReference type="Proteomes" id="UP001213000">
    <property type="component" value="Unassembled WGS sequence"/>
</dbReference>
<organism evidence="1 2">
    <name type="scientific">Leucocoprinus birnbaumii</name>
    <dbReference type="NCBI Taxonomy" id="56174"/>
    <lineage>
        <taxon>Eukaryota</taxon>
        <taxon>Fungi</taxon>
        <taxon>Dikarya</taxon>
        <taxon>Basidiomycota</taxon>
        <taxon>Agaricomycotina</taxon>
        <taxon>Agaricomycetes</taxon>
        <taxon>Agaricomycetidae</taxon>
        <taxon>Agaricales</taxon>
        <taxon>Agaricineae</taxon>
        <taxon>Agaricaceae</taxon>
        <taxon>Leucocoprinus</taxon>
    </lineage>
</organism>
<comment type="caution">
    <text evidence="1">The sequence shown here is derived from an EMBL/GenBank/DDBJ whole genome shotgun (WGS) entry which is preliminary data.</text>
</comment>
<evidence type="ECO:0000313" key="2">
    <source>
        <dbReference type="Proteomes" id="UP001213000"/>
    </source>
</evidence>